<dbReference type="Gene3D" id="2.180.10.10">
    <property type="entry name" value="RHS repeat-associated core"/>
    <property type="match status" value="1"/>
</dbReference>
<dbReference type="InterPro" id="IPR045619">
    <property type="entry name" value="DUF6443"/>
</dbReference>
<dbReference type="EMBL" id="JAERQJ010000008">
    <property type="protein sequence ID" value="MBL0685332.1"/>
    <property type="molecule type" value="Genomic_DNA"/>
</dbReference>
<accession>A0A937DB28</accession>
<feature type="domain" description="DUF6443" evidence="2">
    <location>
        <begin position="39"/>
        <end position="183"/>
    </location>
</feature>
<dbReference type="Proteomes" id="UP000651057">
    <property type="component" value="Unassembled WGS sequence"/>
</dbReference>
<sequence length="1213" mass="135889">MKTIINTSIYIIVVLTTIVASYGQELELSDGQNYMMAVKAQQPFANVTELETAPQEQKIYNITYYDGLGRPMQQTAINASPNSKDIITHIKYDSYGRQTKQYLPYVASKTSGSYREVNVSHHINTYYKNKYTNDFPGITDMNQINAYSESVYEASPLNRVREQGAPGKAWKANASSDTDHTIKFDWGTNSINEVVHFEVTFENGDAKKPQLIKNAANYTAGKLFVTITKDENWQPGQTYPNDHTTKEYTDKLGRIVLKRTYNEGVEHDTYYVYDDFGNLTYVLPPKVTTDNGVSVSELAELCYQYHYDHRNRLIEKKIPGKGWEYIVYNKLDQPIMTQDANMRKENSGRAKDEWLFTKYDAYGRVAYTGKITEDKDRTALQNEVNAYTENLWVERANAASIGSVTMYYTDGGYPKVSTAEVLTINYYDDYGFLAHEDAVFNNPTIVYGEPVSNNTKSLSTGSKVKVLGTSYWTTTATYYDKNARPIYIVSSNKEFLETTDIIATKLDFVGKVLETTTTHTKGSYTTIKTVDTFIYDHIGRLLTQTQKINDQQEEQIIANTYDELGQLQSKTVGGGLQDVDYQYNIRGWLKGINDVNNPGADLFSFRLYYNDVATAYLDKALYNGNISQTYWRTANQDNALKAYTYSYDALNRITKAESGSGRYNLSGVTYDKMGNILTLQRTGAIVENINPAVGEHFGIMDNLGYTYDHGNKLKSVADTGSKDYGFKDGANTNDDFEYDANGNMIIDQNKGITGITYNHLNLPEIVTISNSEGAGNITYIYDATGAKLKKIAPSGSSFTETEYAGGYVYKNDQLEYFSIPEGYVTPNGSSYRYVYQYKDHLGNTRLSYTKNDNGSIEIVEERNYYPFGLTHLGYNNFVSSLGNSTAQLLSFSGKEEQNEISLGWLDFGARNYNSSIGRWMNIDNLSEDYIEWSPYNYALNNPIYFIDPDGNSATDVWSYNTDTNQLEWVSDVGGSEIQFVGITNNQGENLGLASVSGDDVYVAELENSVFVSSYDATSDIPEGYNSVSGYSYTGLDLKKRHELKGLGGVFWGLIQEAETNGQAVPIHSKTAVDQYVEQWGTNSAFWFGAKHYFMPEGGARGVAQRGYNALRKPGRSLEQALDGSKSSARGAVRNMFKSNISKSPAYRSISGKTSSKSGSISKSVSGGSSQTNASKIKNSWNQFLNANKGKYSGKNWIQRASRDYKALKSSTQQ</sequence>
<protein>
    <submittedName>
        <fullName evidence="3">Type IV secretion protein Rhs</fullName>
    </submittedName>
</protein>
<evidence type="ECO:0000313" key="3">
    <source>
        <dbReference type="EMBL" id="MBL0685332.1"/>
    </source>
</evidence>
<comment type="caution">
    <text evidence="3">The sequence shown here is derived from an EMBL/GenBank/DDBJ whole genome shotgun (WGS) entry which is preliminary data.</text>
</comment>
<proteinExistence type="predicted"/>
<dbReference type="PANTHER" id="PTHR32305">
    <property type="match status" value="1"/>
</dbReference>
<dbReference type="InterPro" id="IPR050708">
    <property type="entry name" value="T6SS_VgrG/RHS"/>
</dbReference>
<dbReference type="AlphaFoldDB" id="A0A937DB28"/>
<dbReference type="PANTHER" id="PTHR32305:SF15">
    <property type="entry name" value="PROTEIN RHSA-RELATED"/>
    <property type="match status" value="1"/>
</dbReference>
<dbReference type="Pfam" id="PF20041">
    <property type="entry name" value="DUF6443"/>
    <property type="match status" value="1"/>
</dbReference>
<name>A0A937DB28_9FLAO</name>
<feature type="compositionally biased region" description="Low complexity" evidence="1">
    <location>
        <begin position="1148"/>
        <end position="1169"/>
    </location>
</feature>
<keyword evidence="4" id="KW-1185">Reference proteome</keyword>
<evidence type="ECO:0000256" key="1">
    <source>
        <dbReference type="SAM" id="MobiDB-lite"/>
    </source>
</evidence>
<dbReference type="InterPro" id="IPR022385">
    <property type="entry name" value="Rhs_assc_core"/>
</dbReference>
<reference evidence="3" key="1">
    <citation type="submission" date="2021-01" db="EMBL/GenBank/DDBJ databases">
        <authorList>
            <person name="Zhong Y.L."/>
        </authorList>
    </citation>
    <scope>NUCLEOTIDE SEQUENCE</scope>
    <source>
        <strain evidence="3">KCTC 23302</strain>
    </source>
</reference>
<dbReference type="RefSeq" id="WP_201923342.1">
    <property type="nucleotide sequence ID" value="NZ_BAABAX010000002.1"/>
</dbReference>
<dbReference type="NCBIfam" id="TIGR03696">
    <property type="entry name" value="Rhs_assc_core"/>
    <property type="match status" value="1"/>
</dbReference>
<gene>
    <name evidence="3" type="ORF">JJQ60_17495</name>
</gene>
<evidence type="ECO:0000259" key="2">
    <source>
        <dbReference type="Pfam" id="PF20041"/>
    </source>
</evidence>
<evidence type="ECO:0000313" key="4">
    <source>
        <dbReference type="Proteomes" id="UP000651057"/>
    </source>
</evidence>
<organism evidence="3 4">
    <name type="scientific">Aquimarina mytili</name>
    <dbReference type="NCBI Taxonomy" id="874423"/>
    <lineage>
        <taxon>Bacteria</taxon>
        <taxon>Pseudomonadati</taxon>
        <taxon>Bacteroidota</taxon>
        <taxon>Flavobacteriia</taxon>
        <taxon>Flavobacteriales</taxon>
        <taxon>Flavobacteriaceae</taxon>
        <taxon>Aquimarina</taxon>
    </lineage>
</organism>
<feature type="region of interest" description="Disordered" evidence="1">
    <location>
        <begin position="1145"/>
        <end position="1173"/>
    </location>
</feature>